<dbReference type="KEGG" id="daa:AKL17_4003"/>
<keyword evidence="3" id="KW-1185">Reference proteome</keyword>
<dbReference type="Proteomes" id="UP000076128">
    <property type="component" value="Chromosome"/>
</dbReference>
<dbReference type="OrthoDB" id="9816293at2"/>
<evidence type="ECO:0000256" key="1">
    <source>
        <dbReference type="SAM" id="Phobius"/>
    </source>
</evidence>
<reference evidence="2 3" key="1">
    <citation type="submission" date="2015-09" db="EMBL/GenBank/DDBJ databases">
        <title>Complete genome sequence of Defluviimonas alba cai42t isolated from an oilfield in Xinjiang.</title>
        <authorList>
            <person name="Geng S."/>
            <person name="Pan X."/>
            <person name="Wu X."/>
        </authorList>
    </citation>
    <scope>NUCLEOTIDE SEQUENCE [LARGE SCALE GENOMIC DNA]</scope>
    <source>
        <strain evidence="3">cai42</strain>
    </source>
</reference>
<evidence type="ECO:0000313" key="3">
    <source>
        <dbReference type="Proteomes" id="UP000076128"/>
    </source>
</evidence>
<protein>
    <submittedName>
        <fullName evidence="2">Uncharacterized protein</fullName>
    </submittedName>
</protein>
<proteinExistence type="predicted"/>
<gene>
    <name evidence="2" type="ORF">AKL17_4003</name>
</gene>
<dbReference type="RefSeq" id="WP_084739902.1">
    <property type="nucleotide sequence ID" value="NZ_CP012661.1"/>
</dbReference>
<evidence type="ECO:0000313" key="2">
    <source>
        <dbReference type="EMBL" id="AMY71225.1"/>
    </source>
</evidence>
<dbReference type="InterPro" id="IPR007401">
    <property type="entry name" value="DUF454"/>
</dbReference>
<dbReference type="EMBL" id="CP012661">
    <property type="protein sequence ID" value="AMY71225.1"/>
    <property type="molecule type" value="Genomic_DNA"/>
</dbReference>
<keyword evidence="1" id="KW-0812">Transmembrane</keyword>
<feature type="transmembrane region" description="Helical" evidence="1">
    <location>
        <begin position="20"/>
        <end position="49"/>
    </location>
</feature>
<name>A0A159Z745_9RHOB</name>
<dbReference type="STRING" id="1335048.AKL17_4003"/>
<dbReference type="AlphaFoldDB" id="A0A159Z745"/>
<accession>A0A159Z745</accession>
<organism evidence="2 3">
    <name type="scientific">Frigidibacter mobilis</name>
    <dbReference type="NCBI Taxonomy" id="1335048"/>
    <lineage>
        <taxon>Bacteria</taxon>
        <taxon>Pseudomonadati</taxon>
        <taxon>Pseudomonadota</taxon>
        <taxon>Alphaproteobacteria</taxon>
        <taxon>Rhodobacterales</taxon>
        <taxon>Paracoccaceae</taxon>
        <taxon>Frigidibacter</taxon>
    </lineage>
</organism>
<keyword evidence="1" id="KW-0472">Membrane</keyword>
<sequence>MSPGATAVTAGRGELSRAGVLMVALGFIRAFLPLMSTTIFLILATGCFAQSGIWNAITR</sequence>
<keyword evidence="1" id="KW-1133">Transmembrane helix</keyword>
<dbReference type="Pfam" id="PF04304">
    <property type="entry name" value="DUF454"/>
    <property type="match status" value="1"/>
</dbReference>